<name>A0A7X2S080_9PSED</name>
<dbReference type="Proteomes" id="UP000431485">
    <property type="component" value="Unassembled WGS sequence"/>
</dbReference>
<dbReference type="EMBL" id="WLYI01000064">
    <property type="protein sequence ID" value="MTD22505.1"/>
    <property type="molecule type" value="Genomic_DNA"/>
</dbReference>
<keyword evidence="3" id="KW-1185">Reference proteome</keyword>
<comment type="caution">
    <text evidence="2">The sequence shown here is derived from an EMBL/GenBank/DDBJ whole genome shotgun (WGS) entry which is preliminary data.</text>
</comment>
<sequence length="49" mass="5079">MDELTPVPQGAKDVNDNASESGVATPVDMVNYGVTKRANTGDVVDSTVI</sequence>
<organism evidence="2 3">
    <name type="scientific">Pseudomonas karstica</name>
    <dbReference type="NCBI Taxonomy" id="1055468"/>
    <lineage>
        <taxon>Bacteria</taxon>
        <taxon>Pseudomonadati</taxon>
        <taxon>Pseudomonadota</taxon>
        <taxon>Gammaproteobacteria</taxon>
        <taxon>Pseudomonadales</taxon>
        <taxon>Pseudomonadaceae</taxon>
        <taxon>Pseudomonas</taxon>
    </lineage>
</organism>
<evidence type="ECO:0000256" key="1">
    <source>
        <dbReference type="SAM" id="MobiDB-lite"/>
    </source>
</evidence>
<proteinExistence type="predicted"/>
<evidence type="ECO:0000313" key="3">
    <source>
        <dbReference type="Proteomes" id="UP000431485"/>
    </source>
</evidence>
<dbReference type="AlphaFoldDB" id="A0A7X2S080"/>
<dbReference type="RefSeq" id="WP_154746061.1">
    <property type="nucleotide sequence ID" value="NZ_JBHSTG010000052.1"/>
</dbReference>
<protein>
    <submittedName>
        <fullName evidence="2">Uncharacterized protein</fullName>
    </submittedName>
</protein>
<reference evidence="2 3" key="1">
    <citation type="submission" date="2019-11" db="EMBL/GenBank/DDBJ databases">
        <title>Pseudmonas karstica sp. nov. and Pseudomonas spelaei sp. nov. from caves.</title>
        <authorList>
            <person name="Zeman M."/>
        </authorList>
    </citation>
    <scope>NUCLEOTIDE SEQUENCE [LARGE SCALE GENOMIC DNA]</scope>
    <source>
        <strain evidence="2 3">CCM 7891</strain>
    </source>
</reference>
<evidence type="ECO:0000313" key="2">
    <source>
        <dbReference type="EMBL" id="MTD22505.1"/>
    </source>
</evidence>
<gene>
    <name evidence="2" type="ORF">GIR22_25585</name>
</gene>
<feature type="region of interest" description="Disordered" evidence="1">
    <location>
        <begin position="1"/>
        <end position="27"/>
    </location>
</feature>
<accession>A0A7X2S080</accession>